<feature type="compositionally biased region" description="Acidic residues" evidence="4">
    <location>
        <begin position="190"/>
        <end position="206"/>
    </location>
</feature>
<feature type="compositionally biased region" description="Low complexity" evidence="4">
    <location>
        <begin position="24"/>
        <end position="35"/>
    </location>
</feature>
<dbReference type="InParanoid" id="A0A1Y2MEB2"/>
<evidence type="ECO:0000259" key="5">
    <source>
        <dbReference type="PROSITE" id="PS51792"/>
    </source>
</evidence>
<accession>A0A1Y2MEB2</accession>
<keyword evidence="7" id="KW-1185">Reference proteome</keyword>
<evidence type="ECO:0000256" key="1">
    <source>
        <dbReference type="ARBA" id="ARBA00005613"/>
    </source>
</evidence>
<evidence type="ECO:0000256" key="2">
    <source>
        <dbReference type="ARBA" id="ARBA00022723"/>
    </source>
</evidence>
<dbReference type="PANTHER" id="PTHR13848">
    <property type="entry name" value="PROTEIN YIPPEE-LIKE CG15309-RELATED"/>
    <property type="match status" value="1"/>
</dbReference>
<dbReference type="EMBL" id="KZ107838">
    <property type="protein sequence ID" value="OSS53568.1"/>
    <property type="molecule type" value="Genomic_DNA"/>
</dbReference>
<protein>
    <recommendedName>
        <fullName evidence="5">Yippee domain-containing protein</fullName>
    </recommendedName>
</protein>
<evidence type="ECO:0000313" key="7">
    <source>
        <dbReference type="Proteomes" id="UP000193240"/>
    </source>
</evidence>
<dbReference type="STRING" id="105696.A0A1Y2MEB2"/>
<dbReference type="InterPro" id="IPR004910">
    <property type="entry name" value="Yippee/Mis18/Cereblon"/>
</dbReference>
<feature type="domain" description="Yippee" evidence="5">
    <location>
        <begin position="52"/>
        <end position="173"/>
    </location>
</feature>
<keyword evidence="3" id="KW-0862">Zinc</keyword>
<dbReference type="Pfam" id="PF03226">
    <property type="entry name" value="Yippee-Mis18"/>
    <property type="match status" value="1"/>
</dbReference>
<dbReference type="Proteomes" id="UP000193240">
    <property type="component" value="Unassembled WGS sequence"/>
</dbReference>
<gene>
    <name evidence="6" type="ORF">B5807_00323</name>
</gene>
<dbReference type="InterPro" id="IPR039058">
    <property type="entry name" value="Yippee_fam"/>
</dbReference>
<dbReference type="GO" id="GO:0046872">
    <property type="term" value="F:metal ion binding"/>
    <property type="evidence" value="ECO:0007669"/>
    <property type="project" value="UniProtKB-KW"/>
</dbReference>
<feature type="region of interest" description="Disordered" evidence="4">
    <location>
        <begin position="22"/>
        <end position="49"/>
    </location>
</feature>
<organism evidence="6 7">
    <name type="scientific">Epicoccum nigrum</name>
    <name type="common">Soil fungus</name>
    <name type="synonym">Epicoccum purpurascens</name>
    <dbReference type="NCBI Taxonomy" id="105696"/>
    <lineage>
        <taxon>Eukaryota</taxon>
        <taxon>Fungi</taxon>
        <taxon>Dikarya</taxon>
        <taxon>Ascomycota</taxon>
        <taxon>Pezizomycotina</taxon>
        <taxon>Dothideomycetes</taxon>
        <taxon>Pleosporomycetidae</taxon>
        <taxon>Pleosporales</taxon>
        <taxon>Pleosporineae</taxon>
        <taxon>Didymellaceae</taxon>
        <taxon>Epicoccum</taxon>
    </lineage>
</organism>
<dbReference type="PROSITE" id="PS51792">
    <property type="entry name" value="YIPPEE"/>
    <property type="match status" value="1"/>
</dbReference>
<name>A0A1Y2MEB2_EPING</name>
<proteinExistence type="inferred from homology"/>
<evidence type="ECO:0000313" key="6">
    <source>
        <dbReference type="EMBL" id="OSS53568.1"/>
    </source>
</evidence>
<sequence>MAPSTTMPFPLYLLPSIPFRRRSSTQSTSTVSPSPSSSPPTPTSFLTPAPTNHLRCNKCLTDLIPTTSIISKGFTGRHGRAYLVAPPPPNALLHPPTAASQEGSTWRPADLPNTFTHKPVSRQLVTGAHTVSDISCVRCGSVLGWKYVHAEEETQRYKIGKYILETGRVVKSGNGWEGDDERDVGRRCDEEGERDDEVEFDSQDEDECEDLFSGVWSPELAKRRRKKRDFRRM</sequence>
<dbReference type="AlphaFoldDB" id="A0A1Y2MEB2"/>
<dbReference type="InterPro" id="IPR034751">
    <property type="entry name" value="Yippee"/>
</dbReference>
<comment type="similarity">
    <text evidence="1">Belongs to the yippee family.</text>
</comment>
<evidence type="ECO:0000256" key="3">
    <source>
        <dbReference type="ARBA" id="ARBA00022833"/>
    </source>
</evidence>
<evidence type="ECO:0000256" key="4">
    <source>
        <dbReference type="SAM" id="MobiDB-lite"/>
    </source>
</evidence>
<reference evidence="6 7" key="1">
    <citation type="journal article" date="2017" name="Genome Announc.">
        <title>Genome sequence of the saprophytic ascomycete Epicoccum nigrum ICMP 19927 strain isolated from New Zealand.</title>
        <authorList>
            <person name="Fokin M."/>
            <person name="Fleetwood D."/>
            <person name="Weir B.S."/>
            <person name="Villas-Boas S.G."/>
        </authorList>
    </citation>
    <scope>NUCLEOTIDE SEQUENCE [LARGE SCALE GENOMIC DNA]</scope>
    <source>
        <strain evidence="6 7">ICMP 19927</strain>
    </source>
</reference>
<keyword evidence="2" id="KW-0479">Metal-binding</keyword>
<dbReference type="OMA" id="YLRCARC"/>
<feature type="region of interest" description="Disordered" evidence="4">
    <location>
        <begin position="173"/>
        <end position="206"/>
    </location>
</feature>